<keyword evidence="2" id="KW-1185">Reference proteome</keyword>
<evidence type="ECO:0000313" key="2">
    <source>
        <dbReference type="Proteomes" id="UP001139981"/>
    </source>
</evidence>
<name>A0ACC1LTA9_9FUNG</name>
<organism evidence="1 2">
    <name type="scientific">Coemansia aciculifera</name>
    <dbReference type="NCBI Taxonomy" id="417176"/>
    <lineage>
        <taxon>Eukaryota</taxon>
        <taxon>Fungi</taxon>
        <taxon>Fungi incertae sedis</taxon>
        <taxon>Zoopagomycota</taxon>
        <taxon>Kickxellomycotina</taxon>
        <taxon>Kickxellomycetes</taxon>
        <taxon>Kickxellales</taxon>
        <taxon>Kickxellaceae</taxon>
        <taxon>Coemansia</taxon>
    </lineage>
</organism>
<accession>A0ACC1LTA9</accession>
<proteinExistence type="predicted"/>
<evidence type="ECO:0000313" key="1">
    <source>
        <dbReference type="EMBL" id="KAJ2879446.1"/>
    </source>
</evidence>
<gene>
    <name evidence="1" type="ORF">IWW38_006116</name>
</gene>
<comment type="caution">
    <text evidence="1">The sequence shown here is derived from an EMBL/GenBank/DDBJ whole genome shotgun (WGS) entry which is preliminary data.</text>
</comment>
<feature type="non-terminal residue" evidence="1">
    <location>
        <position position="128"/>
    </location>
</feature>
<reference evidence="1" key="1">
    <citation type="submission" date="2022-07" db="EMBL/GenBank/DDBJ databases">
        <title>Phylogenomic reconstructions and comparative analyses of Kickxellomycotina fungi.</title>
        <authorList>
            <person name="Reynolds N.K."/>
            <person name="Stajich J.E."/>
            <person name="Barry K."/>
            <person name="Grigoriev I.V."/>
            <person name="Crous P."/>
            <person name="Smith M.E."/>
        </authorList>
    </citation>
    <scope>NUCLEOTIDE SEQUENCE</scope>
    <source>
        <strain evidence="1">CBS 190363</strain>
    </source>
</reference>
<protein>
    <submittedName>
        <fullName evidence="1">Uncharacterized protein</fullName>
    </submittedName>
</protein>
<dbReference type="EMBL" id="JANBVB010003311">
    <property type="protein sequence ID" value="KAJ2879446.1"/>
    <property type="molecule type" value="Genomic_DNA"/>
</dbReference>
<sequence length="128" mass="13810">MSRNKQASEAFAQRALPIIGSTISQSTDSIVISSGIDLLSGLIKGGPSPMPEGYTDAVFPMLMRILSTSTDGEILQNGQTCLKHFVQKDSERIAQWRDDKGVSGLDHIIHFIALMLSPDSSESSALFV</sequence>
<dbReference type="Proteomes" id="UP001139981">
    <property type="component" value="Unassembled WGS sequence"/>
</dbReference>